<dbReference type="AlphaFoldDB" id="I5B6E8"/>
<dbReference type="Proteomes" id="UP000005778">
    <property type="component" value="Chromosome"/>
</dbReference>
<accession>I5B6E8</accession>
<evidence type="ECO:0000256" key="3">
    <source>
        <dbReference type="RuleBase" id="RU004021"/>
    </source>
</evidence>
<evidence type="ECO:0000256" key="1">
    <source>
        <dbReference type="ARBA" id="ARBA00011002"/>
    </source>
</evidence>
<reference evidence="5 6" key="2">
    <citation type="submission" date="2012-02" db="EMBL/GenBank/DDBJ databases">
        <title>Improved High-Quality Draft sequence of Desulfobacter postgatei 2ac9.</title>
        <authorList>
            <consortium name="US DOE Joint Genome Institute"/>
            <person name="Lucas S."/>
            <person name="Han J."/>
            <person name="Lapidus A."/>
            <person name="Cheng J.-F."/>
            <person name="Goodwin L."/>
            <person name="Pitluck S."/>
            <person name="Peters L."/>
            <person name="Ovchinnikova G."/>
            <person name="Held B."/>
            <person name="Detter J.C."/>
            <person name="Han C."/>
            <person name="Tapia R."/>
            <person name="Land M."/>
            <person name="Hauser L."/>
            <person name="Kyrpides N."/>
            <person name="Ivanova N."/>
            <person name="Pagani I."/>
            <person name="Orellana R."/>
            <person name="Lovley D."/>
            <person name="Woyke T."/>
        </authorList>
    </citation>
    <scope>NUCLEOTIDE SEQUENCE [LARGE SCALE GENOMIC DNA]</scope>
    <source>
        <strain evidence="5 6">2ac9</strain>
    </source>
</reference>
<gene>
    <name evidence="5" type="ORF">DespoDRAFT_03283</name>
</gene>
<dbReference type="Pfam" id="PF00148">
    <property type="entry name" value="Oxidored_nitro"/>
    <property type="match status" value="1"/>
</dbReference>
<dbReference type="GO" id="GO:0016163">
    <property type="term" value="F:nitrogenase activity"/>
    <property type="evidence" value="ECO:0007669"/>
    <property type="project" value="InterPro"/>
</dbReference>
<evidence type="ECO:0000259" key="4">
    <source>
        <dbReference type="Pfam" id="PF00148"/>
    </source>
</evidence>
<dbReference type="PANTHER" id="PTHR33712:SF7">
    <property type="entry name" value="LIGHT-INDEPENDENT PROTOCHLOROPHYLLIDE REDUCTASE SUBUNIT B"/>
    <property type="match status" value="1"/>
</dbReference>
<reference evidence="5 6" key="1">
    <citation type="submission" date="2011-09" db="EMBL/GenBank/DDBJ databases">
        <authorList>
            <consortium name="US DOE Joint Genome Institute (JGI-PGF)"/>
            <person name="Lucas S."/>
            <person name="Han J."/>
            <person name="Lapidus A."/>
            <person name="Cheng J.-F."/>
            <person name="Goodwin L."/>
            <person name="Pitluck S."/>
            <person name="Peters L."/>
            <person name="Land M.L."/>
            <person name="Hauser L."/>
            <person name="Orellana R."/>
            <person name="Lovley D."/>
            <person name="Woyke T.J."/>
        </authorList>
    </citation>
    <scope>NUCLEOTIDE SEQUENCE [LARGE SCALE GENOMIC DNA]</scope>
    <source>
        <strain evidence="5 6">2ac9</strain>
    </source>
</reference>
<dbReference type="Gene3D" id="3.40.50.1980">
    <property type="entry name" value="Nitrogenase molybdenum iron protein domain"/>
    <property type="match status" value="3"/>
</dbReference>
<dbReference type="OrthoDB" id="9800746at2"/>
<dbReference type="PROSITE" id="PS00699">
    <property type="entry name" value="NITROGENASE_1_1"/>
    <property type="match status" value="1"/>
</dbReference>
<dbReference type="Gene3D" id="1.20.89.10">
    <property type="entry name" value="Nitrogenase Molybdenum-iron Protein, subunit B, domain 4"/>
    <property type="match status" value="1"/>
</dbReference>
<keyword evidence="6" id="KW-1185">Reference proteome</keyword>
<dbReference type="HOGENOM" id="CLU_025876_2_0_7"/>
<sequence>MTPSRPYKETPSYTATQNACKLCTPLGASLVFQGIEGCVPLLHGSQGCSTYMRRYLISHFKEPVDIASSNFTEETAVFGGGANLKLAIENVARQYAPSMIGIATTCLSETIGDDVRLILNSMDNSINGTALVHVSTPSYSGTHVDGFHGAVAAVVDRFNPADKRIVYRPKKKKTINLFPGMLSNEDLRHLKDIFEDFHTPVTILPDYSERLEGPSWQEYQAIQKGGTTLSAIEKMNVSVHSMEFGAVLALAAEKGQATAGGILNKRFGVSCTRLPIPIGVKATDRFLDILSQISRRPVPERYKKEKWRVVDTYVDGNKYVSKKRALIYGEEDFVVSMAGFLAEVGIIPVLCASGGKSKTFKAALEQTLPENLIDQVIIQNDMDFTCMEETAAAMPEALRPELIIGNSKGYAMARRLKIPMVRVGFPIHDRVGGSRILHVGYKGAQQLFDTIVNAILTEKQTESRIGYSYM</sequence>
<dbReference type="EMBL" id="CM001488">
    <property type="protein sequence ID" value="EIM65061.1"/>
    <property type="molecule type" value="Genomic_DNA"/>
</dbReference>
<dbReference type="InterPro" id="IPR000510">
    <property type="entry name" value="Nase/OxRdtase_comp1"/>
</dbReference>
<dbReference type="eggNOG" id="COG2710">
    <property type="taxonomic scope" value="Bacteria"/>
</dbReference>
<dbReference type="InterPro" id="IPR000318">
    <property type="entry name" value="Nase_comp1_CS"/>
</dbReference>
<keyword evidence="2 3" id="KW-0535">Nitrogen fixation</keyword>
<proteinExistence type="inferred from homology"/>
<dbReference type="SUPFAM" id="SSF53807">
    <property type="entry name" value="Helical backbone' metal receptor"/>
    <property type="match status" value="1"/>
</dbReference>
<dbReference type="InterPro" id="IPR050152">
    <property type="entry name" value="ChlB/BchB/BchZ"/>
</dbReference>
<name>I5B6E8_9BACT</name>
<protein>
    <submittedName>
        <fullName evidence="5">Nitrogenase molybdenum-iron protein, alpha and beta chains</fullName>
    </submittedName>
</protein>
<evidence type="ECO:0000313" key="6">
    <source>
        <dbReference type="Proteomes" id="UP000005778"/>
    </source>
</evidence>
<dbReference type="STRING" id="879212.DespoDRAFT_03283"/>
<organism evidence="5 6">
    <name type="scientific">Desulfobacter postgatei 2ac9</name>
    <dbReference type="NCBI Taxonomy" id="879212"/>
    <lineage>
        <taxon>Bacteria</taxon>
        <taxon>Pseudomonadati</taxon>
        <taxon>Thermodesulfobacteriota</taxon>
        <taxon>Desulfobacteria</taxon>
        <taxon>Desulfobacterales</taxon>
        <taxon>Desulfobacteraceae</taxon>
        <taxon>Desulfobacter</taxon>
    </lineage>
</organism>
<dbReference type="RefSeq" id="WP_004074861.1">
    <property type="nucleotide sequence ID" value="NZ_CM001488.1"/>
</dbReference>
<comment type="similarity">
    <text evidence="1 3">Belongs to the NifD/NifK/NifE/NifN family.</text>
</comment>
<dbReference type="PANTHER" id="PTHR33712">
    <property type="entry name" value="LIGHT-INDEPENDENT PROTOCHLOROPHYLLIDE REDUCTASE SUBUNIT B"/>
    <property type="match status" value="1"/>
</dbReference>
<evidence type="ECO:0000256" key="2">
    <source>
        <dbReference type="ARBA" id="ARBA00023231"/>
    </source>
</evidence>
<feature type="domain" description="Nitrogenase/oxidoreductase component 1" evidence="4">
    <location>
        <begin position="23"/>
        <end position="455"/>
    </location>
</feature>
<evidence type="ECO:0000313" key="5">
    <source>
        <dbReference type="EMBL" id="EIM65061.1"/>
    </source>
</evidence>